<comment type="caution">
    <text evidence="1">The sequence shown here is derived from an EMBL/GenBank/DDBJ whole genome shotgun (WGS) entry which is preliminary data.</text>
</comment>
<sequence>MTTMRDQTSRFWEYAKTDDVTFPSVLDALRDLTEVPPGNDDTERMLHFVGLMLDQGFVPVSSPYADPPSAPWPEQGNADVLQRLRQEWEALDHDVTFLDLCWFHRP</sequence>
<accession>A0ABS6HD27</accession>
<evidence type="ECO:0000313" key="2">
    <source>
        <dbReference type="Proteomes" id="UP000689967"/>
    </source>
</evidence>
<keyword evidence="2" id="KW-1185">Reference proteome</keyword>
<dbReference type="Proteomes" id="UP000689967">
    <property type="component" value="Unassembled WGS sequence"/>
</dbReference>
<reference evidence="1 2" key="1">
    <citation type="submission" date="2021-01" db="EMBL/GenBank/DDBJ databases">
        <title>Roseomonas sp. nov, a bacterium isolated from an oil production mixture in Yumen Oilfield.</title>
        <authorList>
            <person name="Wu D."/>
        </authorList>
    </citation>
    <scope>NUCLEOTIDE SEQUENCE [LARGE SCALE GENOMIC DNA]</scope>
    <source>
        <strain evidence="1 2">ROY-5-3</strain>
    </source>
</reference>
<name>A0ABS6HD27_9PROT</name>
<dbReference type="RefSeq" id="WP_216878636.1">
    <property type="nucleotide sequence ID" value="NZ_JAERQM010000008.1"/>
</dbReference>
<proteinExistence type="predicted"/>
<organism evidence="1 2">
    <name type="scientific">Falsiroseomonas oleicola</name>
    <dbReference type="NCBI Taxonomy" id="2801474"/>
    <lineage>
        <taxon>Bacteria</taxon>
        <taxon>Pseudomonadati</taxon>
        <taxon>Pseudomonadota</taxon>
        <taxon>Alphaproteobacteria</taxon>
        <taxon>Acetobacterales</taxon>
        <taxon>Roseomonadaceae</taxon>
        <taxon>Falsiroseomonas</taxon>
    </lineage>
</organism>
<dbReference type="EMBL" id="JAERQM010000008">
    <property type="protein sequence ID" value="MBU8546617.1"/>
    <property type="molecule type" value="Genomic_DNA"/>
</dbReference>
<protein>
    <submittedName>
        <fullName evidence="1">Uncharacterized protein</fullName>
    </submittedName>
</protein>
<evidence type="ECO:0000313" key="1">
    <source>
        <dbReference type="EMBL" id="MBU8546617.1"/>
    </source>
</evidence>
<gene>
    <name evidence="1" type="ORF">JJQ90_23050</name>
</gene>